<accession>A0A5C8V3I9</accession>
<name>A0A5C8V3I9_9FLAO</name>
<gene>
    <name evidence="1" type="ORF">FVB32_16330</name>
</gene>
<reference evidence="1 2" key="1">
    <citation type="submission" date="2019-08" db="EMBL/GenBank/DDBJ databases">
        <title>Professor.</title>
        <authorList>
            <person name="Park J.S."/>
        </authorList>
    </citation>
    <scope>NUCLEOTIDE SEQUENCE [LARGE SCALE GENOMIC DNA]</scope>
    <source>
        <strain evidence="1 2">176CP5-101</strain>
    </source>
</reference>
<proteinExistence type="predicted"/>
<organism evidence="1 2">
    <name type="scientific">Flagellimonas hymeniacidonis</name>
    <dbReference type="NCBI Taxonomy" id="2603628"/>
    <lineage>
        <taxon>Bacteria</taxon>
        <taxon>Pseudomonadati</taxon>
        <taxon>Bacteroidota</taxon>
        <taxon>Flavobacteriia</taxon>
        <taxon>Flavobacteriales</taxon>
        <taxon>Flavobacteriaceae</taxon>
        <taxon>Flagellimonas</taxon>
    </lineage>
</organism>
<comment type="caution">
    <text evidence="1">The sequence shown here is derived from an EMBL/GenBank/DDBJ whole genome shotgun (WGS) entry which is preliminary data.</text>
</comment>
<sequence length="154" mass="17440">MSRISKKIAAFTLSEMLVVLLLTIIVVGLAFSVLGLVQGQMWDIQNNYEEKTNDNLLQQALWVDFNSNAQIEFSSKGQTLFLSNEVNGKRYEFYKGYIIKGTDTLYTDYTISKVFYMGEEVSNGVIDALELTKPGEVPKTLFVHKKNTATDFMN</sequence>
<dbReference type="AlphaFoldDB" id="A0A5C8V3I9"/>
<dbReference type="Proteomes" id="UP000321456">
    <property type="component" value="Unassembled WGS sequence"/>
</dbReference>
<evidence type="ECO:0008006" key="3">
    <source>
        <dbReference type="Google" id="ProtNLM"/>
    </source>
</evidence>
<keyword evidence="2" id="KW-1185">Reference proteome</keyword>
<dbReference type="RefSeq" id="WP_147744895.1">
    <property type="nucleotide sequence ID" value="NZ_VRUR01000002.1"/>
</dbReference>
<protein>
    <recommendedName>
        <fullName evidence="3">Prepilin-type N-terminal cleavage/methylation domain-containing protein</fullName>
    </recommendedName>
</protein>
<evidence type="ECO:0000313" key="1">
    <source>
        <dbReference type="EMBL" id="TXN36124.1"/>
    </source>
</evidence>
<evidence type="ECO:0000313" key="2">
    <source>
        <dbReference type="Proteomes" id="UP000321456"/>
    </source>
</evidence>
<dbReference type="EMBL" id="VRUR01000002">
    <property type="protein sequence ID" value="TXN36124.1"/>
    <property type="molecule type" value="Genomic_DNA"/>
</dbReference>